<dbReference type="InterPro" id="IPR029787">
    <property type="entry name" value="Nucleotide_cyclase"/>
</dbReference>
<dbReference type="Proteomes" id="UP000034063">
    <property type="component" value="Unassembled WGS sequence"/>
</dbReference>
<dbReference type="Pfam" id="PF13185">
    <property type="entry name" value="GAF_2"/>
    <property type="match status" value="1"/>
</dbReference>
<dbReference type="InterPro" id="IPR000160">
    <property type="entry name" value="GGDEF_dom"/>
</dbReference>
<dbReference type="GO" id="GO:0043709">
    <property type="term" value="P:cell adhesion involved in single-species biofilm formation"/>
    <property type="evidence" value="ECO:0007669"/>
    <property type="project" value="TreeGrafter"/>
</dbReference>
<feature type="domain" description="GGDEF" evidence="1">
    <location>
        <begin position="327"/>
        <end position="462"/>
    </location>
</feature>
<gene>
    <name evidence="2" type="ORF">UW37_C0001G0026</name>
</gene>
<accession>A0A0G1HLF2</accession>
<comment type="caution">
    <text evidence="2">The sequence shown here is derived from an EMBL/GenBank/DDBJ whole genome shotgun (WGS) entry which is preliminary data.</text>
</comment>
<organism evidence="2 3">
    <name type="scientific">Candidatus Gottesmanbacteria bacterium GW2011_GWA2_44_17</name>
    <dbReference type="NCBI Taxonomy" id="1618444"/>
    <lineage>
        <taxon>Bacteria</taxon>
        <taxon>Candidatus Gottesmaniibacteriota</taxon>
    </lineage>
</organism>
<name>A0A0G1HLF2_9BACT</name>
<dbReference type="GO" id="GO:0052621">
    <property type="term" value="F:diguanylate cyclase activity"/>
    <property type="evidence" value="ECO:0007669"/>
    <property type="project" value="TreeGrafter"/>
</dbReference>
<reference evidence="2 3" key="1">
    <citation type="journal article" date="2015" name="Nature">
        <title>rRNA introns, odd ribosomes, and small enigmatic genomes across a large radiation of phyla.</title>
        <authorList>
            <person name="Brown C.T."/>
            <person name="Hug L.A."/>
            <person name="Thomas B.C."/>
            <person name="Sharon I."/>
            <person name="Castelle C.J."/>
            <person name="Singh A."/>
            <person name="Wilkins M.J."/>
            <person name="Williams K.H."/>
            <person name="Banfield J.F."/>
        </authorList>
    </citation>
    <scope>NUCLEOTIDE SEQUENCE [LARGE SCALE GENOMIC DNA]</scope>
</reference>
<dbReference type="InterPro" id="IPR043128">
    <property type="entry name" value="Rev_trsase/Diguanyl_cyclase"/>
</dbReference>
<dbReference type="CDD" id="cd01949">
    <property type="entry name" value="GGDEF"/>
    <property type="match status" value="1"/>
</dbReference>
<proteinExistence type="predicted"/>
<dbReference type="EMBL" id="LCIB01000001">
    <property type="protein sequence ID" value="KKT48021.1"/>
    <property type="molecule type" value="Genomic_DNA"/>
</dbReference>
<dbReference type="InterPro" id="IPR050469">
    <property type="entry name" value="Diguanylate_Cyclase"/>
</dbReference>
<dbReference type="NCBIfam" id="TIGR00254">
    <property type="entry name" value="GGDEF"/>
    <property type="match status" value="1"/>
</dbReference>
<dbReference type="GO" id="GO:1902201">
    <property type="term" value="P:negative regulation of bacterial-type flagellum-dependent cell motility"/>
    <property type="evidence" value="ECO:0007669"/>
    <property type="project" value="TreeGrafter"/>
</dbReference>
<sequence length="468" mass="52486">MTQGPNEGLTQATFEQGNASIVTDPLGMVAIANAKGRKFLDRIGLEIGQSLCSTLCPALLGIAGGKRCLDCPAITDQPKSNELIIGGDIFQVNSSPIIEPSKQKPTYVNHTVFDITEQAREKRKKELLKEALSVFNRSRSSREVLVRILETAEKFAPYKIASILELDGAYGQTNTVLIQRKSSLKGSYGKKHSPIITARELNIAKSPLIKQIIAEGKSIIFNSDEHPDYLTNLPGTKNMHWRLVTPIISEGKVIAIFILDSDKKDSPFTEKCTADLQPFSLIAGDALRRERENENNAFTDKLTGLYNRTYMSDRLDQEIQKVRRQKIPLAVIMADIDHFKRFNDTHGHLAGDEVLRKLGEFIKRTLRRSDIACRFGGEELLFIFPKTTTDEVKKIALKLQKKLISLTINYQGDTTLPPITLSMGIVTFSENMKNQDDLLKVADKALYSAKHHGRNQIRIFEKGRFMKV</sequence>
<dbReference type="PROSITE" id="PS50887">
    <property type="entry name" value="GGDEF"/>
    <property type="match status" value="1"/>
</dbReference>
<dbReference type="SUPFAM" id="SSF55781">
    <property type="entry name" value="GAF domain-like"/>
    <property type="match status" value="1"/>
</dbReference>
<dbReference type="FunFam" id="3.30.70.270:FF:000001">
    <property type="entry name" value="Diguanylate cyclase domain protein"/>
    <property type="match status" value="1"/>
</dbReference>
<dbReference type="GO" id="GO:0005886">
    <property type="term" value="C:plasma membrane"/>
    <property type="evidence" value="ECO:0007669"/>
    <property type="project" value="TreeGrafter"/>
</dbReference>
<dbReference type="Gene3D" id="3.30.70.270">
    <property type="match status" value="1"/>
</dbReference>
<dbReference type="InterPro" id="IPR003018">
    <property type="entry name" value="GAF"/>
</dbReference>
<dbReference type="AlphaFoldDB" id="A0A0G1HLF2"/>
<dbReference type="InterPro" id="IPR029016">
    <property type="entry name" value="GAF-like_dom_sf"/>
</dbReference>
<evidence type="ECO:0000259" key="1">
    <source>
        <dbReference type="PROSITE" id="PS50887"/>
    </source>
</evidence>
<dbReference type="SMART" id="SM00267">
    <property type="entry name" value="GGDEF"/>
    <property type="match status" value="1"/>
</dbReference>
<dbReference type="PANTHER" id="PTHR45138">
    <property type="entry name" value="REGULATORY COMPONENTS OF SENSORY TRANSDUCTION SYSTEM"/>
    <property type="match status" value="1"/>
</dbReference>
<dbReference type="Pfam" id="PF00990">
    <property type="entry name" value="GGDEF"/>
    <property type="match status" value="1"/>
</dbReference>
<protein>
    <submittedName>
        <fullName evidence="2">Phytochrome-like protein cph2</fullName>
    </submittedName>
</protein>
<dbReference type="PANTHER" id="PTHR45138:SF9">
    <property type="entry name" value="DIGUANYLATE CYCLASE DGCM-RELATED"/>
    <property type="match status" value="1"/>
</dbReference>
<dbReference type="Gene3D" id="3.30.450.40">
    <property type="match status" value="1"/>
</dbReference>
<evidence type="ECO:0000313" key="2">
    <source>
        <dbReference type="EMBL" id="KKT48021.1"/>
    </source>
</evidence>
<evidence type="ECO:0000313" key="3">
    <source>
        <dbReference type="Proteomes" id="UP000034063"/>
    </source>
</evidence>
<dbReference type="SUPFAM" id="SSF55073">
    <property type="entry name" value="Nucleotide cyclase"/>
    <property type="match status" value="1"/>
</dbReference>